<name>A0A173TUX3_ANAHA</name>
<dbReference type="EMBL" id="CYXT01000019">
    <property type="protein sequence ID" value="CUN06643.1"/>
    <property type="molecule type" value="Genomic_DNA"/>
</dbReference>
<evidence type="ECO:0000313" key="2">
    <source>
        <dbReference type="Proteomes" id="UP000095598"/>
    </source>
</evidence>
<sequence>MAEEKKPVKYDIDGFDVITTALQELVNQFPELREGDEIAFSTLDDASGKAMFPVSGAVIESEKESITGHVTQVCLYPFCVIYRISGANAKRKADTKEWLDNLGKWLEKQTITIKNNTYKLEEYPVLTGNRKFLTIDRQTPAYLDSTNENKSENWAINISARYQNDFDR</sequence>
<protein>
    <submittedName>
        <fullName evidence="1">Uncharacterized protein</fullName>
    </submittedName>
</protein>
<dbReference type="RefSeq" id="WP_055259187.1">
    <property type="nucleotide sequence ID" value="NZ_CYXT01000019.1"/>
</dbReference>
<proteinExistence type="predicted"/>
<evidence type="ECO:0000313" key="1">
    <source>
        <dbReference type="EMBL" id="CUN06643.1"/>
    </source>
</evidence>
<dbReference type="AlphaFoldDB" id="A0A173TUX3"/>
<accession>A0A173TUX3</accession>
<reference evidence="1 2" key="1">
    <citation type="submission" date="2015-09" db="EMBL/GenBank/DDBJ databases">
        <authorList>
            <consortium name="Pathogen Informatics"/>
        </authorList>
    </citation>
    <scope>NUCLEOTIDE SEQUENCE [LARGE SCALE GENOMIC DNA]</scope>
    <source>
        <strain evidence="1 2">2789STDY5608868</strain>
    </source>
</reference>
<dbReference type="Proteomes" id="UP000095598">
    <property type="component" value="Unassembled WGS sequence"/>
</dbReference>
<organism evidence="1 2">
    <name type="scientific">Anaerostipes hadrus</name>
    <dbReference type="NCBI Taxonomy" id="649756"/>
    <lineage>
        <taxon>Bacteria</taxon>
        <taxon>Bacillati</taxon>
        <taxon>Bacillota</taxon>
        <taxon>Clostridia</taxon>
        <taxon>Lachnospirales</taxon>
        <taxon>Lachnospiraceae</taxon>
        <taxon>Anaerostipes</taxon>
    </lineage>
</organism>
<gene>
    <name evidence="1" type="ORF">ERS852425_02402</name>
</gene>